<dbReference type="GO" id="GO:0004473">
    <property type="term" value="F:malate dehydrogenase (decarboxylating) (NADP+) activity"/>
    <property type="evidence" value="ECO:0007669"/>
    <property type="project" value="TreeGrafter"/>
</dbReference>
<dbReference type="Pfam" id="PF03949">
    <property type="entry name" value="Malic_M"/>
    <property type="match status" value="1"/>
</dbReference>
<dbReference type="PANTHER" id="PTHR23406">
    <property type="entry name" value="MALIC ENZYME-RELATED"/>
    <property type="match status" value="1"/>
</dbReference>
<feature type="binding site" evidence="7">
    <location>
        <position position="230"/>
    </location>
    <ligand>
        <name>a divalent metal cation</name>
        <dbReference type="ChEBI" id="CHEBI:60240"/>
    </ligand>
</feature>
<accession>A0AAV8ZCM5</accession>
<dbReference type="CDD" id="cd05312">
    <property type="entry name" value="NAD_bind_1_malic_enz"/>
    <property type="match status" value="1"/>
</dbReference>
<dbReference type="InterPro" id="IPR001891">
    <property type="entry name" value="Malic_OxRdtase"/>
</dbReference>
<dbReference type="EMBL" id="JAPWTK010000004">
    <property type="protein sequence ID" value="KAJ8961683.1"/>
    <property type="molecule type" value="Genomic_DNA"/>
</dbReference>
<dbReference type="InterPro" id="IPR015884">
    <property type="entry name" value="Malic_enzyme_CS"/>
</dbReference>
<dbReference type="InterPro" id="IPR036291">
    <property type="entry name" value="NAD(P)-bd_dom_sf"/>
</dbReference>
<dbReference type="Gene3D" id="3.40.50.10380">
    <property type="entry name" value="Malic enzyme, N-terminal domain"/>
    <property type="match status" value="1"/>
</dbReference>
<feature type="domain" description="Malic enzyme NAD-binding" evidence="9">
    <location>
        <begin position="254"/>
        <end position="507"/>
    </location>
</feature>
<dbReference type="AlphaFoldDB" id="A0AAV8ZCM5"/>
<keyword evidence="4 8" id="KW-0560">Oxidoreductase</keyword>
<keyword evidence="3 7" id="KW-0479">Metal-binding</keyword>
<dbReference type="NCBIfam" id="NF010052">
    <property type="entry name" value="PRK13529.1"/>
    <property type="match status" value="1"/>
</dbReference>
<evidence type="ECO:0000256" key="1">
    <source>
        <dbReference type="ARBA" id="ARBA00001936"/>
    </source>
</evidence>
<dbReference type="Pfam" id="PF00390">
    <property type="entry name" value="malic"/>
    <property type="match status" value="1"/>
</dbReference>
<dbReference type="PIRSF" id="PIRSF000106">
    <property type="entry name" value="ME"/>
    <property type="match status" value="1"/>
</dbReference>
<dbReference type="InterPro" id="IPR012302">
    <property type="entry name" value="Malic_NAD-bd"/>
</dbReference>
<dbReference type="GO" id="GO:0006108">
    <property type="term" value="P:malate metabolic process"/>
    <property type="evidence" value="ECO:0007669"/>
    <property type="project" value="TreeGrafter"/>
</dbReference>
<feature type="active site" description="Proton donor" evidence="5">
    <location>
        <position position="86"/>
    </location>
</feature>
<dbReference type="Proteomes" id="UP001162162">
    <property type="component" value="Unassembled WGS sequence"/>
</dbReference>
<evidence type="ECO:0000313" key="12">
    <source>
        <dbReference type="Proteomes" id="UP001162162"/>
    </source>
</evidence>
<name>A0AAV8ZCM5_9CUCU</name>
<dbReference type="SMART" id="SM01274">
    <property type="entry name" value="malic"/>
    <property type="match status" value="1"/>
</dbReference>
<dbReference type="SUPFAM" id="SSF51735">
    <property type="entry name" value="NAD(P)-binding Rossmann-fold domains"/>
    <property type="match status" value="1"/>
</dbReference>
<evidence type="ECO:0000256" key="3">
    <source>
        <dbReference type="ARBA" id="ARBA00022723"/>
    </source>
</evidence>
<keyword evidence="12" id="KW-1185">Reference proteome</keyword>
<sequence>MDHLWQFNFQGLSFTLKERQQLGIYGLQPPYVRTQEEQMEICKTFIERLELPLTKFVYLMDLHDTDEKLFYRLVSENVEAYMPIIYTPTVGLACQKSSQIFAKPRGLYITSNDVGHIYDVLKNWLVPSNRIICVTDGERILGLGDLGANGMGIPVGKLALYTALAGVNPEISLPITLDVGTNNKELRDDPSYVGLVRPRMTGQEYDDFIDEFMEAVVKCFGQHTLIQFEDFGNHNAFRLLHKYRERYCTFNDDIQGTASVVVSGLLACTRLTGKKLSENVFLFLGAGEAAIGTADLTVKAMEREGLGLDEARGRIWMVDIDGLLALDRPEGGVDGYKQVYAKKHEPVKDFAAIVNDVKPSVLIGASAASGAFTPDILKAMATFNERPIIFALSNPTPKAECTAEQAYTNTEGRAIFASGSPFGTVVLGDKTYQPGQGNNAYIFPGVGLGIILSGIFHVNEQVFLIASDTVANNVSDEDLAVGRVYPPLSNIKECSIQIACNILEYAYAEGKSDNT</sequence>
<evidence type="ECO:0000256" key="2">
    <source>
        <dbReference type="ARBA" id="ARBA00008785"/>
    </source>
</evidence>
<dbReference type="SUPFAM" id="SSF53223">
    <property type="entry name" value="Aminoacid dehydrogenase-like, N-terminal domain"/>
    <property type="match status" value="1"/>
</dbReference>
<feature type="active site" description="Proton acceptor" evidence="5">
    <location>
        <position position="157"/>
    </location>
</feature>
<dbReference type="FunFam" id="3.40.50.720:FF:000060">
    <property type="entry name" value="Malic enzyme"/>
    <property type="match status" value="1"/>
</dbReference>
<feature type="binding site" evidence="7">
    <location>
        <position position="253"/>
    </location>
    <ligand>
        <name>a divalent metal cation</name>
        <dbReference type="ChEBI" id="CHEBI:60240"/>
    </ligand>
</feature>
<evidence type="ECO:0000256" key="4">
    <source>
        <dbReference type="ARBA" id="ARBA00023002"/>
    </source>
</evidence>
<reference evidence="11" key="1">
    <citation type="journal article" date="2023" name="Insect Mol. Biol.">
        <title>Genome sequencing provides insights into the evolution of gene families encoding plant cell wall-degrading enzymes in longhorned beetles.</title>
        <authorList>
            <person name="Shin N.R."/>
            <person name="Okamura Y."/>
            <person name="Kirsch R."/>
            <person name="Pauchet Y."/>
        </authorList>
    </citation>
    <scope>NUCLEOTIDE SEQUENCE</scope>
    <source>
        <strain evidence="11">AMC_N1</strain>
    </source>
</reference>
<evidence type="ECO:0000256" key="6">
    <source>
        <dbReference type="PIRSR" id="PIRSR000106-2"/>
    </source>
</evidence>
<proteinExistence type="inferred from homology"/>
<dbReference type="GO" id="GO:0005739">
    <property type="term" value="C:mitochondrion"/>
    <property type="evidence" value="ECO:0007669"/>
    <property type="project" value="TreeGrafter"/>
</dbReference>
<feature type="domain" description="Malic enzyme N-terminal" evidence="10">
    <location>
        <begin position="63"/>
        <end position="244"/>
    </location>
</feature>
<comment type="cofactor">
    <cofactor evidence="1">
        <name>Mn(2+)</name>
        <dbReference type="ChEBI" id="CHEBI:29035"/>
    </cofactor>
</comment>
<dbReference type="InterPro" id="IPR046346">
    <property type="entry name" value="Aminoacid_DH-like_N_sf"/>
</dbReference>
<organism evidence="11 12">
    <name type="scientific">Aromia moschata</name>
    <dbReference type="NCBI Taxonomy" id="1265417"/>
    <lineage>
        <taxon>Eukaryota</taxon>
        <taxon>Metazoa</taxon>
        <taxon>Ecdysozoa</taxon>
        <taxon>Arthropoda</taxon>
        <taxon>Hexapoda</taxon>
        <taxon>Insecta</taxon>
        <taxon>Pterygota</taxon>
        <taxon>Neoptera</taxon>
        <taxon>Endopterygota</taxon>
        <taxon>Coleoptera</taxon>
        <taxon>Polyphaga</taxon>
        <taxon>Cucujiformia</taxon>
        <taxon>Chrysomeloidea</taxon>
        <taxon>Cerambycidae</taxon>
        <taxon>Cerambycinae</taxon>
        <taxon>Callichromatini</taxon>
        <taxon>Aromia</taxon>
    </lineage>
</organism>
<dbReference type="PANTHER" id="PTHR23406:SF90">
    <property type="entry name" value="MALIC ENZYME-RELATED"/>
    <property type="match status" value="1"/>
</dbReference>
<dbReference type="InterPro" id="IPR012301">
    <property type="entry name" value="Malic_N_dom"/>
</dbReference>
<evidence type="ECO:0000259" key="9">
    <source>
        <dbReference type="SMART" id="SM00919"/>
    </source>
</evidence>
<gene>
    <name evidence="11" type="ORF">NQ318_021282</name>
</gene>
<dbReference type="GO" id="GO:0051287">
    <property type="term" value="F:NAD binding"/>
    <property type="evidence" value="ECO:0007669"/>
    <property type="project" value="InterPro"/>
</dbReference>
<feature type="binding site" evidence="7">
    <location>
        <position position="229"/>
    </location>
    <ligand>
        <name>a divalent metal cation</name>
        <dbReference type="ChEBI" id="CHEBI:60240"/>
    </ligand>
</feature>
<protein>
    <recommendedName>
        <fullName evidence="8">Malic enzyme</fullName>
    </recommendedName>
</protein>
<evidence type="ECO:0000256" key="5">
    <source>
        <dbReference type="PIRSR" id="PIRSR000106-1"/>
    </source>
</evidence>
<dbReference type="SMART" id="SM00919">
    <property type="entry name" value="Malic_M"/>
    <property type="match status" value="1"/>
</dbReference>
<dbReference type="GO" id="GO:0046872">
    <property type="term" value="F:metal ion binding"/>
    <property type="evidence" value="ECO:0007669"/>
    <property type="project" value="UniProtKB-KW"/>
</dbReference>
<comment type="cofactor">
    <cofactor evidence="7">
        <name>Mg(2+)</name>
        <dbReference type="ChEBI" id="CHEBI:18420"/>
    </cofactor>
    <cofactor evidence="7">
        <name>Mn(2+)</name>
        <dbReference type="ChEBI" id="CHEBI:29035"/>
    </cofactor>
    <text evidence="7">Divalent metal cations. Prefers magnesium or manganese.</text>
</comment>
<comment type="similarity">
    <text evidence="2 8">Belongs to the malic enzymes family.</text>
</comment>
<dbReference type="PRINTS" id="PR00072">
    <property type="entry name" value="MALOXRDTASE"/>
</dbReference>
<feature type="binding site" evidence="6">
    <location>
        <position position="139"/>
    </location>
    <ligand>
        <name>(S)-malate</name>
        <dbReference type="ChEBI" id="CHEBI:15589"/>
    </ligand>
</feature>
<evidence type="ECO:0000313" key="11">
    <source>
        <dbReference type="EMBL" id="KAJ8961683.1"/>
    </source>
</evidence>
<dbReference type="Gene3D" id="3.40.50.720">
    <property type="entry name" value="NAD(P)-binding Rossmann-like Domain"/>
    <property type="match status" value="1"/>
</dbReference>
<evidence type="ECO:0000259" key="10">
    <source>
        <dbReference type="SMART" id="SM01274"/>
    </source>
</evidence>
<dbReference type="InterPro" id="IPR037062">
    <property type="entry name" value="Malic_N_dom_sf"/>
</dbReference>
<feature type="binding site" evidence="6">
    <location>
        <position position="438"/>
    </location>
    <ligand>
        <name>(S)-malate</name>
        <dbReference type="ChEBI" id="CHEBI:15589"/>
    </ligand>
</feature>
<feature type="binding site" evidence="6">
    <location>
        <position position="394"/>
    </location>
    <ligand>
        <name>(S)-malate</name>
        <dbReference type="ChEBI" id="CHEBI:15589"/>
    </ligand>
</feature>
<evidence type="ECO:0000256" key="7">
    <source>
        <dbReference type="PIRSR" id="PIRSR000106-3"/>
    </source>
</evidence>
<comment type="caution">
    <text evidence="11">The sequence shown here is derived from an EMBL/GenBank/DDBJ whole genome shotgun (WGS) entry which is preliminary data.</text>
</comment>
<evidence type="ECO:0000256" key="8">
    <source>
        <dbReference type="RuleBase" id="RU003426"/>
    </source>
</evidence>
<dbReference type="PROSITE" id="PS00331">
    <property type="entry name" value="MALIC_ENZYMES"/>
    <property type="match status" value="1"/>
</dbReference>